<name>A0A1H8AVP8_STIAU</name>
<gene>
    <name evidence="2" type="ORF">SAMN05444354_12267</name>
</gene>
<dbReference type="PANTHER" id="PTHR37171">
    <property type="entry name" value="SERINE/THREONINE-PROTEIN KINASE YRZF-RELATED"/>
    <property type="match status" value="1"/>
</dbReference>
<dbReference type="Gene3D" id="1.10.510.10">
    <property type="entry name" value="Transferase(Phosphotransferase) domain 1"/>
    <property type="match status" value="1"/>
</dbReference>
<dbReference type="Pfam" id="PF00069">
    <property type="entry name" value="Pkinase"/>
    <property type="match status" value="1"/>
</dbReference>
<evidence type="ECO:0000259" key="1">
    <source>
        <dbReference type="PROSITE" id="PS50011"/>
    </source>
</evidence>
<dbReference type="InterPro" id="IPR011009">
    <property type="entry name" value="Kinase-like_dom_sf"/>
</dbReference>
<evidence type="ECO:0000313" key="2">
    <source>
        <dbReference type="EMBL" id="SEM74633.1"/>
    </source>
</evidence>
<dbReference type="InterPro" id="IPR052396">
    <property type="entry name" value="Meiotic_Drive_Suppr_Kinase"/>
</dbReference>
<evidence type="ECO:0000313" key="3">
    <source>
        <dbReference type="Proteomes" id="UP000182719"/>
    </source>
</evidence>
<dbReference type="OrthoDB" id="5523198at2"/>
<sequence>MSRKPPLNPGALPPGTFVGPWQVARWHARGGNGTVYQAWKTGPEGTGPVALKLALYPEDRRFSREAGLLSRLQHPHVPRLLESGQWRHPSGVSYPYLAMEWVEGEPLYAWGQGSSPSSRQVMRVLAHLARALEATHAADGVHRDVKGRYSAFCTSGRRCEGAVQRGSSSAG</sequence>
<feature type="domain" description="Protein kinase" evidence="1">
    <location>
        <begin position="21"/>
        <end position="171"/>
    </location>
</feature>
<dbReference type="InterPro" id="IPR000719">
    <property type="entry name" value="Prot_kinase_dom"/>
</dbReference>
<reference evidence="3" key="1">
    <citation type="submission" date="2016-10" db="EMBL/GenBank/DDBJ databases">
        <authorList>
            <person name="Varghese N."/>
            <person name="Submissions S."/>
        </authorList>
    </citation>
    <scope>NUCLEOTIDE SEQUENCE [LARGE SCALE GENOMIC DNA]</scope>
    <source>
        <strain evidence="3">DSM 17044</strain>
    </source>
</reference>
<dbReference type="Proteomes" id="UP000182719">
    <property type="component" value="Unassembled WGS sequence"/>
</dbReference>
<keyword evidence="3" id="KW-1185">Reference proteome</keyword>
<keyword evidence="2" id="KW-0808">Transferase</keyword>
<dbReference type="GO" id="GO:0004672">
    <property type="term" value="F:protein kinase activity"/>
    <property type="evidence" value="ECO:0007669"/>
    <property type="project" value="InterPro"/>
</dbReference>
<dbReference type="SUPFAM" id="SSF56112">
    <property type="entry name" value="Protein kinase-like (PK-like)"/>
    <property type="match status" value="1"/>
</dbReference>
<dbReference type="EMBL" id="FOAP01000022">
    <property type="protein sequence ID" value="SEM74633.1"/>
    <property type="molecule type" value="Genomic_DNA"/>
</dbReference>
<organism evidence="2 3">
    <name type="scientific">Stigmatella aurantiaca</name>
    <dbReference type="NCBI Taxonomy" id="41"/>
    <lineage>
        <taxon>Bacteria</taxon>
        <taxon>Pseudomonadati</taxon>
        <taxon>Myxococcota</taxon>
        <taxon>Myxococcia</taxon>
        <taxon>Myxococcales</taxon>
        <taxon>Cystobacterineae</taxon>
        <taxon>Archangiaceae</taxon>
        <taxon>Stigmatella</taxon>
    </lineage>
</organism>
<dbReference type="RefSeq" id="WP_143101616.1">
    <property type="nucleotide sequence ID" value="NZ_FOAP01000022.1"/>
</dbReference>
<dbReference type="PANTHER" id="PTHR37171:SF1">
    <property type="entry name" value="SERINE_THREONINE-PROTEIN KINASE YRZF-RELATED"/>
    <property type="match status" value="1"/>
</dbReference>
<dbReference type="PROSITE" id="PS50011">
    <property type="entry name" value="PROTEIN_KINASE_DOM"/>
    <property type="match status" value="1"/>
</dbReference>
<proteinExistence type="predicted"/>
<accession>A0A1H8AVP8</accession>
<dbReference type="AlphaFoldDB" id="A0A1H8AVP8"/>
<dbReference type="GO" id="GO:0005524">
    <property type="term" value="F:ATP binding"/>
    <property type="evidence" value="ECO:0007669"/>
    <property type="project" value="InterPro"/>
</dbReference>
<keyword evidence="2" id="KW-0418">Kinase</keyword>
<protein>
    <submittedName>
        <fullName evidence="2">Protein kinase domain-containing protein</fullName>
    </submittedName>
</protein>